<evidence type="ECO:0000313" key="6">
    <source>
        <dbReference type="EMBL" id="HIU94592.1"/>
    </source>
</evidence>
<dbReference type="GO" id="GO:0004553">
    <property type="term" value="F:hydrolase activity, hydrolyzing O-glycosyl compounds"/>
    <property type="evidence" value="ECO:0007669"/>
    <property type="project" value="InterPro"/>
</dbReference>
<feature type="region of interest" description="Disordered" evidence="4">
    <location>
        <begin position="39"/>
        <end position="82"/>
    </location>
</feature>
<dbReference type="AlphaFoldDB" id="A0A9D1N3R3"/>
<evidence type="ECO:0000256" key="1">
    <source>
        <dbReference type="ARBA" id="ARBA00005336"/>
    </source>
</evidence>
<protein>
    <recommendedName>
        <fullName evidence="5">Glycoside hydrolase family 3 N-terminal domain-containing protein</fullName>
    </recommendedName>
</protein>
<feature type="compositionally biased region" description="Pro residues" evidence="4">
    <location>
        <begin position="66"/>
        <end position="80"/>
    </location>
</feature>
<dbReference type="Pfam" id="PF00933">
    <property type="entry name" value="Glyco_hydro_3"/>
    <property type="match status" value="1"/>
</dbReference>
<dbReference type="GO" id="GO:0009254">
    <property type="term" value="P:peptidoglycan turnover"/>
    <property type="evidence" value="ECO:0007669"/>
    <property type="project" value="TreeGrafter"/>
</dbReference>
<gene>
    <name evidence="6" type="ORF">IAD24_05465</name>
</gene>
<dbReference type="InterPro" id="IPR017853">
    <property type="entry name" value="GH"/>
</dbReference>
<dbReference type="SUPFAM" id="SSF51445">
    <property type="entry name" value="(Trans)glycosidases"/>
    <property type="match status" value="1"/>
</dbReference>
<dbReference type="PANTHER" id="PTHR30480:SF16">
    <property type="entry name" value="GLYCOSIDE HYDROLASE FAMILY 3 DOMAIN PROTEIN"/>
    <property type="match status" value="1"/>
</dbReference>
<sequence>MLQKSLKWMVLTLLLAGLLIWAAVWAVSALRAAPAGGDAAASAAPTATPPALAEGTANPGAMEEPTAPPAPTPQPTPAPPGEQERLAAWVAALPLEEKLGQLVMFGGSGTTRPSDEFLDVLETYCVGNAVLYGANVARGDADGGFSRAARLTAALREACSSEIPMLVSIDVEGGTVVRFHWKPWPSSARTLGTRGDTEAAREQFLTIGRALLETGINMNLAPVLDVAPDPSATFLGTRIISSDAQLAADIGAAIIQGLHDAGCLSTAKHFPGHGGTAADSHATTPVVDKSAGELRAYDLQPFAAAVEAGVDVVLVAHISYPALDAENIATLSSAVITDLLRGELGFTGIVMSDDFRMGGLTGQCPAGEAAVRFLLAGGDLILCGPRHDLQREIMEGLRAAVADGTLSEARIDESVLRIVQKKMEVTGWSPLE</sequence>
<accession>A0A9D1N3R3</accession>
<dbReference type="EMBL" id="DVNZ01000171">
    <property type="protein sequence ID" value="HIU94592.1"/>
    <property type="molecule type" value="Genomic_DNA"/>
</dbReference>
<evidence type="ECO:0000259" key="5">
    <source>
        <dbReference type="Pfam" id="PF00933"/>
    </source>
</evidence>
<comment type="similarity">
    <text evidence="1">Belongs to the glycosyl hydrolase 3 family.</text>
</comment>
<dbReference type="Gene3D" id="3.20.20.300">
    <property type="entry name" value="Glycoside hydrolase, family 3, N-terminal domain"/>
    <property type="match status" value="1"/>
</dbReference>
<keyword evidence="2" id="KW-0378">Hydrolase</keyword>
<dbReference type="GO" id="GO:0005975">
    <property type="term" value="P:carbohydrate metabolic process"/>
    <property type="evidence" value="ECO:0007669"/>
    <property type="project" value="InterPro"/>
</dbReference>
<dbReference type="InterPro" id="IPR050226">
    <property type="entry name" value="NagZ_Beta-hexosaminidase"/>
</dbReference>
<organism evidence="6 7">
    <name type="scientific">Candidatus Aphodomorpha intestinavium</name>
    <dbReference type="NCBI Taxonomy" id="2840672"/>
    <lineage>
        <taxon>Bacteria</taxon>
        <taxon>Bacillati</taxon>
        <taxon>Bacillota</taxon>
        <taxon>Clostridia</taxon>
        <taxon>Eubacteriales</taxon>
        <taxon>Candidatus Aphodomorpha</taxon>
    </lineage>
</organism>
<feature type="compositionally biased region" description="Low complexity" evidence="4">
    <location>
        <begin position="39"/>
        <end position="65"/>
    </location>
</feature>
<proteinExistence type="inferred from homology"/>
<dbReference type="InterPro" id="IPR001764">
    <property type="entry name" value="Glyco_hydro_3_N"/>
</dbReference>
<keyword evidence="3" id="KW-0326">Glycosidase</keyword>
<name>A0A9D1N3R3_9FIRM</name>
<evidence type="ECO:0000256" key="2">
    <source>
        <dbReference type="ARBA" id="ARBA00022801"/>
    </source>
</evidence>
<evidence type="ECO:0000313" key="7">
    <source>
        <dbReference type="Proteomes" id="UP000824128"/>
    </source>
</evidence>
<reference evidence="6" key="1">
    <citation type="submission" date="2020-10" db="EMBL/GenBank/DDBJ databases">
        <authorList>
            <person name="Gilroy R."/>
        </authorList>
    </citation>
    <scope>NUCLEOTIDE SEQUENCE</scope>
    <source>
        <strain evidence="6">ChiGjej2B2-16831</strain>
    </source>
</reference>
<dbReference type="Proteomes" id="UP000824128">
    <property type="component" value="Unassembled WGS sequence"/>
</dbReference>
<dbReference type="PANTHER" id="PTHR30480">
    <property type="entry name" value="BETA-HEXOSAMINIDASE-RELATED"/>
    <property type="match status" value="1"/>
</dbReference>
<dbReference type="InterPro" id="IPR036962">
    <property type="entry name" value="Glyco_hydro_3_N_sf"/>
</dbReference>
<evidence type="ECO:0000256" key="4">
    <source>
        <dbReference type="SAM" id="MobiDB-lite"/>
    </source>
</evidence>
<comment type="caution">
    <text evidence="6">The sequence shown here is derived from an EMBL/GenBank/DDBJ whole genome shotgun (WGS) entry which is preliminary data.</text>
</comment>
<feature type="domain" description="Glycoside hydrolase family 3 N-terminal" evidence="5">
    <location>
        <begin position="95"/>
        <end position="419"/>
    </location>
</feature>
<reference evidence="6" key="2">
    <citation type="journal article" date="2021" name="PeerJ">
        <title>Extensive microbial diversity within the chicken gut microbiome revealed by metagenomics and culture.</title>
        <authorList>
            <person name="Gilroy R."/>
            <person name="Ravi A."/>
            <person name="Getino M."/>
            <person name="Pursley I."/>
            <person name="Horton D.L."/>
            <person name="Alikhan N.F."/>
            <person name="Baker D."/>
            <person name="Gharbi K."/>
            <person name="Hall N."/>
            <person name="Watson M."/>
            <person name="Adriaenssens E.M."/>
            <person name="Foster-Nyarko E."/>
            <person name="Jarju S."/>
            <person name="Secka A."/>
            <person name="Antonio M."/>
            <person name="Oren A."/>
            <person name="Chaudhuri R.R."/>
            <person name="La Ragione R."/>
            <person name="Hildebrand F."/>
            <person name="Pallen M.J."/>
        </authorList>
    </citation>
    <scope>NUCLEOTIDE SEQUENCE</scope>
    <source>
        <strain evidence="6">ChiGjej2B2-16831</strain>
    </source>
</reference>
<evidence type="ECO:0000256" key="3">
    <source>
        <dbReference type="ARBA" id="ARBA00023295"/>
    </source>
</evidence>